<proteinExistence type="predicted"/>
<dbReference type="GO" id="GO:0016740">
    <property type="term" value="F:transferase activity"/>
    <property type="evidence" value="ECO:0007669"/>
    <property type="project" value="UniProtKB-KW"/>
</dbReference>
<feature type="region of interest" description="Disordered" evidence="2">
    <location>
        <begin position="97"/>
        <end position="121"/>
    </location>
</feature>
<feature type="region of interest" description="Disordered" evidence="2">
    <location>
        <begin position="253"/>
        <end position="287"/>
    </location>
</feature>
<gene>
    <name evidence="3" type="ORF">VP01_3645g4</name>
</gene>
<dbReference type="Proteomes" id="UP000037035">
    <property type="component" value="Unassembled WGS sequence"/>
</dbReference>
<evidence type="ECO:0000313" key="3">
    <source>
        <dbReference type="EMBL" id="KNZ52222.1"/>
    </source>
</evidence>
<dbReference type="Pfam" id="PF14377">
    <property type="entry name" value="UBM"/>
    <property type="match status" value="3"/>
</dbReference>
<feature type="region of interest" description="Disordered" evidence="2">
    <location>
        <begin position="177"/>
        <end position="219"/>
    </location>
</feature>
<reference evidence="3 4" key="1">
    <citation type="submission" date="2015-08" db="EMBL/GenBank/DDBJ databases">
        <title>Next Generation Sequencing and Analysis of the Genome of Puccinia sorghi L Schw, the Causal Agent of Maize Common Rust.</title>
        <authorList>
            <person name="Rochi L."/>
            <person name="Burguener G."/>
            <person name="Darino M."/>
            <person name="Turjanski A."/>
            <person name="Kreff E."/>
            <person name="Dieguez M.J."/>
            <person name="Sacco F."/>
        </authorList>
    </citation>
    <scope>NUCLEOTIDE SEQUENCE [LARGE SCALE GENOMIC DNA]</scope>
    <source>
        <strain evidence="3 4">RO10H11247</strain>
    </source>
</reference>
<sequence>MLLICSSLQSQITYLDDHKPVDSQWESLPTLFWSKTPSRGEGFTRSDRGAGQLIEHILGTAAYSQRPIHIDLGQGPNGPSLGGIVIDPQRGVVTPLTRSAPGRLNGPRRHESFSESPLQTAKEDLLEREKCVKLVVYVNRLSSSPHHSPHLPPQLRQSQRRVMRSLFCLCPWMSLPNPPTSQPSGNKDAEMHDGTSSGNQQGQDVMNSKSISKSFVSPQQLSFHGADRLSHRPFQPFQSGQYQRMMPCKAIGSTAEESGAQDPIESGQPPSNSESGAPQPEDTSNQAPVASELTNAASPAVLSQRVTIMINGAKVDITNTGIDPTFLEALPDDMQEEVLNQQFREQQLVQEELFVLVFSSISTNFLDALPPEIQAEVICSEVVNQQHRCHKDQARKTAMAGSNCTAADPEIDPATFLAGLDPSVREAILLKQDDGFISTLPPNLLAEPAGLSGLDGMPITAVIH</sequence>
<name>A0A0L6UVD4_9BASI</name>
<dbReference type="InterPro" id="IPR025527">
    <property type="entry name" value="HUWE1/Rev1_UBM"/>
</dbReference>
<dbReference type="AlphaFoldDB" id="A0A0L6UVD4"/>
<dbReference type="VEuPathDB" id="FungiDB:VP01_3645g4"/>
<keyword evidence="1" id="KW-0808">Transferase</keyword>
<dbReference type="OrthoDB" id="3365145at2759"/>
<keyword evidence="4" id="KW-1185">Reference proteome</keyword>
<evidence type="ECO:0000313" key="4">
    <source>
        <dbReference type="Proteomes" id="UP000037035"/>
    </source>
</evidence>
<comment type="caution">
    <text evidence="3">The sequence shown here is derived from an EMBL/GenBank/DDBJ whole genome shotgun (WGS) entry which is preliminary data.</text>
</comment>
<evidence type="ECO:0000256" key="1">
    <source>
        <dbReference type="ARBA" id="ARBA00022679"/>
    </source>
</evidence>
<feature type="compositionally biased region" description="Polar residues" evidence="2">
    <location>
        <begin position="194"/>
        <end position="219"/>
    </location>
</feature>
<evidence type="ECO:0000256" key="2">
    <source>
        <dbReference type="SAM" id="MobiDB-lite"/>
    </source>
</evidence>
<dbReference type="STRING" id="27349.A0A0L6UVD4"/>
<feature type="compositionally biased region" description="Polar residues" evidence="2">
    <location>
        <begin position="268"/>
        <end position="287"/>
    </location>
</feature>
<organism evidence="3 4">
    <name type="scientific">Puccinia sorghi</name>
    <dbReference type="NCBI Taxonomy" id="27349"/>
    <lineage>
        <taxon>Eukaryota</taxon>
        <taxon>Fungi</taxon>
        <taxon>Dikarya</taxon>
        <taxon>Basidiomycota</taxon>
        <taxon>Pucciniomycotina</taxon>
        <taxon>Pucciniomycetes</taxon>
        <taxon>Pucciniales</taxon>
        <taxon>Pucciniaceae</taxon>
        <taxon>Puccinia</taxon>
    </lineage>
</organism>
<protein>
    <submittedName>
        <fullName evidence="3">Uncharacterized protein</fullName>
    </submittedName>
</protein>
<accession>A0A0L6UVD4</accession>
<dbReference type="EMBL" id="LAVV01008663">
    <property type="protein sequence ID" value="KNZ52222.1"/>
    <property type="molecule type" value="Genomic_DNA"/>
</dbReference>